<dbReference type="Pfam" id="PF12973">
    <property type="entry name" value="Cupin_7"/>
    <property type="match status" value="1"/>
</dbReference>
<comment type="caution">
    <text evidence="2">The sequence shown here is derived from an EMBL/GenBank/DDBJ whole genome shotgun (WGS) entry which is preliminary data.</text>
</comment>
<accession>A0ABS0Z794</accession>
<feature type="domain" description="ChrR-like cupin" evidence="1">
    <location>
        <begin position="9"/>
        <end position="110"/>
    </location>
</feature>
<dbReference type="EMBL" id="JAEMUH010000001">
    <property type="protein sequence ID" value="MBJ7549303.1"/>
    <property type="molecule type" value="Genomic_DNA"/>
</dbReference>
<evidence type="ECO:0000313" key="2">
    <source>
        <dbReference type="EMBL" id="MBJ7549303.1"/>
    </source>
</evidence>
<dbReference type="SUPFAM" id="SSF51182">
    <property type="entry name" value="RmlC-like cupins"/>
    <property type="match status" value="2"/>
</dbReference>
<keyword evidence="3" id="KW-1185">Reference proteome</keyword>
<sequence>MLNMDFSEPVLLNARQLEWVSSPMPGVDRKPLAREDAERGHATSIVRYAPDSVFRPHPHPLGEEILVLSGEFCDETGCFPAGTYFRNPPGSSHAPFSPKGCILFVKLHQFQPLDTLQVVSKAQAFHELPPRKYIPLHEYEAEKVGFLRLDVGDGKAFKSLLPVDDGAIELLVVSGSIRYGEHSYPSLSWLRFPVLDWHAFSILEQSILWVKQGHF</sequence>
<name>A0ABS0Z794_9GAMM</name>
<organism evidence="2 3">
    <name type="scientific">Marinomonas ostreistagni</name>
    <dbReference type="NCBI Taxonomy" id="359209"/>
    <lineage>
        <taxon>Bacteria</taxon>
        <taxon>Pseudomonadati</taxon>
        <taxon>Pseudomonadota</taxon>
        <taxon>Gammaproteobacteria</taxon>
        <taxon>Oceanospirillales</taxon>
        <taxon>Oceanospirillaceae</taxon>
        <taxon>Marinomonas</taxon>
    </lineage>
</organism>
<gene>
    <name evidence="2" type="ORF">JHD44_01280</name>
</gene>
<dbReference type="InterPro" id="IPR011051">
    <property type="entry name" value="RmlC_Cupin_sf"/>
</dbReference>
<protein>
    <submittedName>
        <fullName evidence="2">Cupin domain-containing protein</fullName>
    </submittedName>
</protein>
<dbReference type="Gene3D" id="2.60.120.10">
    <property type="entry name" value="Jelly Rolls"/>
    <property type="match status" value="1"/>
</dbReference>
<dbReference type="CDD" id="cd20303">
    <property type="entry name" value="cupin_ChrR_1"/>
    <property type="match status" value="1"/>
</dbReference>
<dbReference type="InterPro" id="IPR014710">
    <property type="entry name" value="RmlC-like_jellyroll"/>
</dbReference>
<evidence type="ECO:0000313" key="3">
    <source>
        <dbReference type="Proteomes" id="UP000598488"/>
    </source>
</evidence>
<proteinExistence type="predicted"/>
<dbReference type="Proteomes" id="UP000598488">
    <property type="component" value="Unassembled WGS sequence"/>
</dbReference>
<dbReference type="RefSeq" id="WP_199460301.1">
    <property type="nucleotide sequence ID" value="NZ_JAEMUH010000001.1"/>
</dbReference>
<dbReference type="InterPro" id="IPR025979">
    <property type="entry name" value="ChrR-like_cupin_dom"/>
</dbReference>
<reference evidence="2 3" key="1">
    <citation type="submission" date="2020-12" db="EMBL/GenBank/DDBJ databases">
        <title>Comparative genome analysis of fungal antagonists Marinomonas ostreistagni 398 and M. spartinae 468.</title>
        <authorList>
            <person name="Fields J.L."/>
            <person name="Mavrodi O.V."/>
            <person name="Biber P.D."/>
            <person name="Indest K.J."/>
            <person name="Mavrodi D.V."/>
        </authorList>
    </citation>
    <scope>NUCLEOTIDE SEQUENCE [LARGE SCALE GENOMIC DNA]</scope>
    <source>
        <strain evidence="2 3">USM7</strain>
    </source>
</reference>
<evidence type="ECO:0000259" key="1">
    <source>
        <dbReference type="Pfam" id="PF12973"/>
    </source>
</evidence>